<keyword evidence="2" id="KW-1185">Reference proteome</keyword>
<dbReference type="OrthoDB" id="3213869at2"/>
<dbReference type="Proteomes" id="UP000294547">
    <property type="component" value="Unassembled WGS sequence"/>
</dbReference>
<dbReference type="SUPFAM" id="SSF53795">
    <property type="entry name" value="PEP carboxykinase-like"/>
    <property type="match status" value="1"/>
</dbReference>
<evidence type="ECO:0000313" key="1">
    <source>
        <dbReference type="EMBL" id="TDP87510.1"/>
    </source>
</evidence>
<dbReference type="AlphaFoldDB" id="A0A4R6RLT6"/>
<keyword evidence="1" id="KW-0808">Transferase</keyword>
<gene>
    <name evidence="1" type="ORF">EDD54_1406</name>
</gene>
<dbReference type="Gene3D" id="3.40.50.300">
    <property type="entry name" value="P-loop containing nucleotide triphosphate hydrolases"/>
    <property type="match status" value="1"/>
</dbReference>
<comment type="caution">
    <text evidence="1">The sequence shown here is derived from an EMBL/GenBank/DDBJ whole genome shotgun (WGS) entry which is preliminary data.</text>
</comment>
<reference evidence="1 2" key="1">
    <citation type="submission" date="2019-03" db="EMBL/GenBank/DDBJ databases">
        <title>Genomic Encyclopedia of Type Strains, Phase IV (KMG-IV): sequencing the most valuable type-strain genomes for metagenomic binning, comparative biology and taxonomic classification.</title>
        <authorList>
            <person name="Goeker M."/>
        </authorList>
    </citation>
    <scope>NUCLEOTIDE SEQUENCE [LARGE SCALE GENOMIC DNA]</scope>
    <source>
        <strain evidence="1 2">DSM 102969</strain>
    </source>
</reference>
<proteinExistence type="predicted"/>
<sequence length="296" mass="31419">MSFEDRAFCGWRIRSALPLPELPVWSGSPNAPVDVAIEPGRVAPASERDPWLKIEADGAVRMCLPGTVRLLIENGRRITVDVVGTEKAPAWRLFLLGLGMAILCHQRGVVPLHAASLAVAGRTVTLLGASGAGKSTLAFALLRRGHTLLSDDLTVLAPGRPQVLPAFARLRLWRDSLDGMGVSAAGLARSRDALEKFDFEPDHDFDTTPRPLGAVFLLKTGVAPALERVTPAAAVPLVSSHVARAGVGRALGRRAEMFAAAAGVARAAPMYRLVRSVDFAHLDETVRLVEAAALAA</sequence>
<name>A0A4R6RLT6_9HYPH</name>
<protein>
    <submittedName>
        <fullName evidence="1">Hpr(Ser) kinase/phosphatase</fullName>
    </submittedName>
</protein>
<accession>A0A4R6RLT6</accession>
<dbReference type="GO" id="GO:0016301">
    <property type="term" value="F:kinase activity"/>
    <property type="evidence" value="ECO:0007669"/>
    <property type="project" value="UniProtKB-KW"/>
</dbReference>
<keyword evidence="1" id="KW-0418">Kinase</keyword>
<evidence type="ECO:0000313" key="2">
    <source>
        <dbReference type="Proteomes" id="UP000294547"/>
    </source>
</evidence>
<dbReference type="InterPro" id="IPR027417">
    <property type="entry name" value="P-loop_NTPase"/>
</dbReference>
<dbReference type="RefSeq" id="WP_126535376.1">
    <property type="nucleotide sequence ID" value="NZ_BSPM01000008.1"/>
</dbReference>
<dbReference type="EMBL" id="SNXY01000006">
    <property type="protein sequence ID" value="TDP87510.1"/>
    <property type="molecule type" value="Genomic_DNA"/>
</dbReference>
<organism evidence="1 2">
    <name type="scientific">Oharaeibacter diazotrophicus</name>
    <dbReference type="NCBI Taxonomy" id="1920512"/>
    <lineage>
        <taxon>Bacteria</taxon>
        <taxon>Pseudomonadati</taxon>
        <taxon>Pseudomonadota</taxon>
        <taxon>Alphaproteobacteria</taxon>
        <taxon>Hyphomicrobiales</taxon>
        <taxon>Pleomorphomonadaceae</taxon>
        <taxon>Oharaeibacter</taxon>
    </lineage>
</organism>